<organism evidence="1 2">
    <name type="scientific">Vibrio splendidus</name>
    <dbReference type="NCBI Taxonomy" id="29497"/>
    <lineage>
        <taxon>Bacteria</taxon>
        <taxon>Pseudomonadati</taxon>
        <taxon>Pseudomonadota</taxon>
        <taxon>Gammaproteobacteria</taxon>
        <taxon>Vibrionales</taxon>
        <taxon>Vibrionaceae</taxon>
        <taxon>Vibrio</taxon>
    </lineage>
</organism>
<comment type="caution">
    <text evidence="1">The sequence shown here is derived from an EMBL/GenBank/DDBJ whole genome shotgun (WGS) entry which is preliminary data.</text>
</comment>
<dbReference type="AlphaFoldDB" id="A0A2T5EYH2"/>
<proteinExistence type="predicted"/>
<evidence type="ECO:0000313" key="2">
    <source>
        <dbReference type="Proteomes" id="UP000244197"/>
    </source>
</evidence>
<protein>
    <submittedName>
        <fullName evidence="1">Uncharacterized protein</fullName>
    </submittedName>
</protein>
<dbReference type="NCBIfam" id="NF041743">
    <property type="entry name" value="RdrA"/>
    <property type="match status" value="1"/>
</dbReference>
<dbReference type="Proteomes" id="UP000244197">
    <property type="component" value="Unassembled WGS sequence"/>
</dbReference>
<sequence length="809" mass="92259">MEKIGQPDDEVSELYFTDTIDPTILNGHDNFSNVIIAQLYNAVENKLASPSIDTSKKNDFYISLKKLAESLGKKTDFSDHTGIDKILKYRSGIQVESFFHAYVENCIELLGCKAIVIRIDDVDMALGRAFEVLDEVRRLLSCPYIIPIVSGDHELYSHMVRVHFEGSATNKSSISDESVKSGHKLGKSLSESYLTKVFPNHLRLPLLAIERLLPHLLIKEKKETSDSISFATYERKLTNVFFYLCNGEERSTEYPKPKSAREVTQLIKALPPSKLVESKDQNLWDIFKSWAEQKHHGSTYTNAQSINQLADYASNDTVFRFDQLLAFNPILQAKENVSWADKDFLLEQKYAINDIIPPSLRRKGVSFEDNTNIIQSVFNTEMKVMRSMPPLELYSSNMTLTVSTVEEQHNDLLLAVYTHRDYYGKQGNRKYSIFFSRAFEILATSILSISNNVKVNNWGVQLKEIMERVPFYSVHAMNPTKYLEQEGEEHSLLQSTDSQDEINNNYDYSSLTSKIMEWEKTNRPKLSGLKSYSLLPIIHSVFNKVFTQLHILRTEVSTSKNYPEEHLTDIARRFEYIVINAFASFLKDDHAIQANVAIGAQVSTLRDHKIFMSVDRTLSRNIKGIIDDSTKEGDEDSTSKSKVLISILLEIIWDHPIFSDLNYSKEKMELPKYPFTSPASQILINQNKTPVYKNKAPKLDSLDKLQKRLGFSNAKRIKSWASKNSEDAIVEYNNAKKEMEDGSVTLRPNSAHSRMFNVLNEFSNDLKNNQKTDDNINHSVDAVDAVDAVDEVDISDNISLDVSKPFGEK</sequence>
<evidence type="ECO:0000313" key="1">
    <source>
        <dbReference type="EMBL" id="PTP38198.1"/>
    </source>
</evidence>
<dbReference type="EMBL" id="PIFK01000010">
    <property type="protein sequence ID" value="PTP38198.1"/>
    <property type="molecule type" value="Genomic_DNA"/>
</dbReference>
<name>A0A2T5EYH2_VIBSP</name>
<accession>A0A2T5EYH2</accession>
<gene>
    <name evidence="1" type="ORF">CWO07_06770</name>
</gene>
<dbReference type="RefSeq" id="WP_108187439.1">
    <property type="nucleotide sequence ID" value="NZ_PIFK01000010.1"/>
</dbReference>
<reference evidence="1 2" key="1">
    <citation type="submission" date="2017-11" db="EMBL/GenBank/DDBJ databases">
        <title>Population delineation of vibrios coincides with oyster pathogenicity.</title>
        <authorList>
            <person name="Bruto M."/>
            <person name="Labreuche Y."/>
            <person name="James A."/>
            <person name="Piel D."/>
            <person name="Chenivesse S."/>
            <person name="Petton B."/>
            <person name="Polz M.F."/>
            <person name="Le Roux F."/>
        </authorList>
    </citation>
    <scope>NUCLEOTIDE SEQUENCE [LARGE SCALE GENOMIC DNA]</scope>
    <source>
        <strain evidence="1 2">FF_144</strain>
    </source>
</reference>